<keyword evidence="6" id="KW-0067">ATP-binding</keyword>
<evidence type="ECO:0000256" key="3">
    <source>
        <dbReference type="ARBA" id="ARBA00022448"/>
    </source>
</evidence>
<evidence type="ECO:0000256" key="8">
    <source>
        <dbReference type="ARBA" id="ARBA00023136"/>
    </source>
</evidence>
<dbReference type="PROSITE" id="PS00211">
    <property type="entry name" value="ABC_TRANSPORTER_1"/>
    <property type="match status" value="1"/>
</dbReference>
<dbReference type="PANTHER" id="PTHR48041:SF63">
    <property type="entry name" value="EARLY GENE AT 23, ISOFORM C"/>
    <property type="match status" value="1"/>
</dbReference>
<keyword evidence="5" id="KW-0547">Nucleotide-binding</keyword>
<reference evidence="12 13" key="1">
    <citation type="journal article" date="2018" name="Sci. Rep.">
        <title>Comparative analysis of the Pocillopora damicornis genome highlights role of immune system in coral evolution.</title>
        <authorList>
            <person name="Cunning R."/>
            <person name="Bay R.A."/>
            <person name="Gillette P."/>
            <person name="Baker A.C."/>
            <person name="Traylor-Knowles N."/>
        </authorList>
    </citation>
    <scope>NUCLEOTIDE SEQUENCE [LARGE SCALE GENOMIC DNA]</scope>
    <source>
        <strain evidence="12">RSMAS</strain>
        <tissue evidence="12">Whole animal</tissue>
    </source>
</reference>
<dbReference type="Proteomes" id="UP000275408">
    <property type="component" value="Unassembled WGS sequence"/>
</dbReference>
<keyword evidence="7 10" id="KW-1133">Transmembrane helix</keyword>
<feature type="region of interest" description="Disordered" evidence="9">
    <location>
        <begin position="283"/>
        <end position="320"/>
    </location>
</feature>
<evidence type="ECO:0000256" key="10">
    <source>
        <dbReference type="SAM" id="Phobius"/>
    </source>
</evidence>
<dbReference type="SUPFAM" id="SSF52540">
    <property type="entry name" value="P-loop containing nucleoside triphosphate hydrolases"/>
    <property type="match status" value="1"/>
</dbReference>
<proteinExistence type="inferred from homology"/>
<dbReference type="InterPro" id="IPR027417">
    <property type="entry name" value="P-loop_NTPase"/>
</dbReference>
<dbReference type="Pfam" id="PF00005">
    <property type="entry name" value="ABC_tran"/>
    <property type="match status" value="1"/>
</dbReference>
<dbReference type="GO" id="GO:0016887">
    <property type="term" value="F:ATP hydrolysis activity"/>
    <property type="evidence" value="ECO:0007669"/>
    <property type="project" value="InterPro"/>
</dbReference>
<feature type="transmembrane region" description="Helical" evidence="10">
    <location>
        <begin position="636"/>
        <end position="663"/>
    </location>
</feature>
<name>A0A3M6TFU8_POCDA</name>
<feature type="transmembrane region" description="Helical" evidence="10">
    <location>
        <begin position="675"/>
        <end position="696"/>
    </location>
</feature>
<evidence type="ECO:0000256" key="6">
    <source>
        <dbReference type="ARBA" id="ARBA00022840"/>
    </source>
</evidence>
<evidence type="ECO:0000256" key="4">
    <source>
        <dbReference type="ARBA" id="ARBA00022692"/>
    </source>
</evidence>
<feature type="transmembrane region" description="Helical" evidence="10">
    <location>
        <begin position="703"/>
        <end position="720"/>
    </location>
</feature>
<feature type="transmembrane region" description="Helical" evidence="10">
    <location>
        <begin position="793"/>
        <end position="814"/>
    </location>
</feature>
<dbReference type="Pfam" id="PF01061">
    <property type="entry name" value="ABC2_membrane"/>
    <property type="match status" value="1"/>
</dbReference>
<dbReference type="InterPro" id="IPR050352">
    <property type="entry name" value="ABCG_transporters"/>
</dbReference>
<keyword evidence="3" id="KW-0813">Transport</keyword>
<evidence type="ECO:0000313" key="13">
    <source>
        <dbReference type="Proteomes" id="UP000275408"/>
    </source>
</evidence>
<sequence>IERSRKMSEEVEENGPVFLSFNNLGVKISNREVLQNVSGKIRPGEMLAVMGPSGSGKTTLLNTLAGRLSPDDGEILLNGTKLNRKLKRKICYVLQDDIFFANLTLRDTLTFSAMLRLPDTMSKVQKLNKVEEIVDNLDVRKCLDTKIGSPFERGLSGGEKKRANIGCELITNPSLVFLDEPTSGLDSSNALNLVKTLKSFAAREKKTVVTTIHQPSSQIFYMFDKVLLLCGGKVAYYGKANRVLDFFESIGMVCDAHFNPADFILEKVTEGEKVQERIVRGWAERQKRHQKNSTVSSEYRPGRTDTSSPTPESNDADEAHDIASRSYKSSEKSLDQHAYQKDGQQTAIEELPNTEDMSGHFHLDLVHDNSEVLEIESEACSAGNRYEDLRAEMSQAVNQNVLNDSPRLDDEAKITSKEMLNMKKENKTVNGHVPSGINEVRLEVCERIDGSNRLASSSKSSVSKTFWKSRRGSLTKSSDLLPKVHTLARVSSVDFHVSVVTYMRSTSNDYSRIDIDDQDDEDEDYSSPYSDISTSWPTSFWTQFTVLLQRTFKQSKPDILSKLNFTQHILLASIMALIWFQLPYKEQSIEDRYALLFFCVVYWNFTSLFSSLMSFPNERTVVRKERAAGYYRLSAYYLAKSLSELPLILCYPTLFMIIVYWMAGLNRSEAFLGTLSVVLLTAITGQSVGLCIGATVMEFKKSIVVAAVYGLSCMLLGGFYQKNIPSWLSWFQYTAYIAYSYEAALSIEFSTSPTFRCQGEASSYAGCRNNGTTIQGIEILKKLNVSRGVGENVGALLVFIVVFRILTYLSLRYLHKPK</sequence>
<dbReference type="InterPro" id="IPR003439">
    <property type="entry name" value="ABC_transporter-like_ATP-bd"/>
</dbReference>
<dbReference type="SMART" id="SM00382">
    <property type="entry name" value="AAA"/>
    <property type="match status" value="1"/>
</dbReference>
<dbReference type="EMBL" id="RCHS01003669">
    <property type="protein sequence ID" value="RMX40263.1"/>
    <property type="molecule type" value="Genomic_DNA"/>
</dbReference>
<dbReference type="Pfam" id="PF19055">
    <property type="entry name" value="ABC2_membrane_7"/>
    <property type="match status" value="1"/>
</dbReference>
<dbReference type="GO" id="GO:0005886">
    <property type="term" value="C:plasma membrane"/>
    <property type="evidence" value="ECO:0007669"/>
    <property type="project" value="TreeGrafter"/>
</dbReference>
<dbReference type="InterPro" id="IPR017871">
    <property type="entry name" value="ABC_transporter-like_CS"/>
</dbReference>
<feature type="non-terminal residue" evidence="12">
    <location>
        <position position="1"/>
    </location>
</feature>
<dbReference type="FunFam" id="3.40.50.300:FF:001276">
    <property type="entry name" value="Uncharacterized protein, isoform A"/>
    <property type="match status" value="1"/>
</dbReference>
<evidence type="ECO:0000256" key="9">
    <source>
        <dbReference type="SAM" id="MobiDB-lite"/>
    </source>
</evidence>
<feature type="compositionally biased region" description="Polar residues" evidence="9">
    <location>
        <begin position="304"/>
        <end position="313"/>
    </location>
</feature>
<evidence type="ECO:0000256" key="1">
    <source>
        <dbReference type="ARBA" id="ARBA00004141"/>
    </source>
</evidence>
<comment type="subcellular location">
    <subcellularLocation>
        <location evidence="1">Membrane</location>
        <topology evidence="1">Multi-pass membrane protein</topology>
    </subcellularLocation>
</comment>
<comment type="similarity">
    <text evidence="2">Belongs to the ABC transporter superfamily. ABCG family. Eye pigment precursor importer (TC 3.A.1.204) subfamily.</text>
</comment>
<accession>A0A3M6TFU8</accession>
<feature type="domain" description="ABC transporter" evidence="11">
    <location>
        <begin position="19"/>
        <end position="256"/>
    </location>
</feature>
<comment type="caution">
    <text evidence="12">The sequence shown here is derived from an EMBL/GenBank/DDBJ whole genome shotgun (WGS) entry which is preliminary data.</text>
</comment>
<dbReference type="GO" id="GO:0005524">
    <property type="term" value="F:ATP binding"/>
    <property type="evidence" value="ECO:0007669"/>
    <property type="project" value="UniProtKB-KW"/>
</dbReference>
<evidence type="ECO:0000256" key="7">
    <source>
        <dbReference type="ARBA" id="ARBA00022989"/>
    </source>
</evidence>
<evidence type="ECO:0000259" key="11">
    <source>
        <dbReference type="PROSITE" id="PS50893"/>
    </source>
</evidence>
<evidence type="ECO:0000313" key="12">
    <source>
        <dbReference type="EMBL" id="RMX40263.1"/>
    </source>
</evidence>
<gene>
    <name evidence="12" type="ORF">pdam_00019177</name>
</gene>
<evidence type="ECO:0000256" key="5">
    <source>
        <dbReference type="ARBA" id="ARBA00022741"/>
    </source>
</evidence>
<dbReference type="InterPro" id="IPR013525">
    <property type="entry name" value="ABC2_TM"/>
</dbReference>
<keyword evidence="4 10" id="KW-0812">Transmembrane</keyword>
<dbReference type="GO" id="GO:0140359">
    <property type="term" value="F:ABC-type transporter activity"/>
    <property type="evidence" value="ECO:0007669"/>
    <property type="project" value="InterPro"/>
</dbReference>
<dbReference type="InterPro" id="IPR003593">
    <property type="entry name" value="AAA+_ATPase"/>
</dbReference>
<dbReference type="CDD" id="cd03213">
    <property type="entry name" value="ABCG_EPDR"/>
    <property type="match status" value="1"/>
</dbReference>
<feature type="transmembrane region" description="Helical" evidence="10">
    <location>
        <begin position="594"/>
        <end position="615"/>
    </location>
</feature>
<evidence type="ECO:0000256" key="2">
    <source>
        <dbReference type="ARBA" id="ARBA00005814"/>
    </source>
</evidence>
<dbReference type="PANTHER" id="PTHR48041">
    <property type="entry name" value="ABC TRANSPORTER G FAMILY MEMBER 28"/>
    <property type="match status" value="1"/>
</dbReference>
<dbReference type="Gene3D" id="3.40.50.300">
    <property type="entry name" value="P-loop containing nucleotide triphosphate hydrolases"/>
    <property type="match status" value="1"/>
</dbReference>
<organism evidence="12 13">
    <name type="scientific">Pocillopora damicornis</name>
    <name type="common">Cauliflower coral</name>
    <name type="synonym">Millepora damicornis</name>
    <dbReference type="NCBI Taxonomy" id="46731"/>
    <lineage>
        <taxon>Eukaryota</taxon>
        <taxon>Metazoa</taxon>
        <taxon>Cnidaria</taxon>
        <taxon>Anthozoa</taxon>
        <taxon>Hexacorallia</taxon>
        <taxon>Scleractinia</taxon>
        <taxon>Astrocoeniina</taxon>
        <taxon>Pocilloporidae</taxon>
        <taxon>Pocillopora</taxon>
    </lineage>
</organism>
<dbReference type="InterPro" id="IPR043926">
    <property type="entry name" value="ABCG_dom"/>
</dbReference>
<dbReference type="OrthoDB" id="66620at2759"/>
<protein>
    <recommendedName>
        <fullName evidence="11">ABC transporter domain-containing protein</fullName>
    </recommendedName>
</protein>
<dbReference type="AlphaFoldDB" id="A0A3M6TFU8"/>
<keyword evidence="8 10" id="KW-0472">Membrane</keyword>
<keyword evidence="13" id="KW-1185">Reference proteome</keyword>
<dbReference type="PROSITE" id="PS50893">
    <property type="entry name" value="ABC_TRANSPORTER_2"/>
    <property type="match status" value="1"/>
</dbReference>